<feature type="transmembrane region" description="Helical" evidence="1">
    <location>
        <begin position="310"/>
        <end position="327"/>
    </location>
</feature>
<feature type="transmembrane region" description="Helical" evidence="1">
    <location>
        <begin position="333"/>
        <end position="351"/>
    </location>
</feature>
<feature type="transmembrane region" description="Helical" evidence="1">
    <location>
        <begin position="196"/>
        <end position="215"/>
    </location>
</feature>
<sequence>MVARLFFAFLLVLVLFGSVLGTFFSGDDFFHFKVANESLSRGIVYTFGFHPFAERSIAFYRPLSREILYGVYYRLFGLNHQPIRVFQFLILFANMTLAYFLIRKIFKDQNLAFLTALFVGISAANIGILYYLAGGIQILMASTFFLLTLILFINNHRTMAYFAFLAAIFSHELAHAAAPLIFLLEAFVLGKPTKSSVIASLPFFATSLAFIYLEFRVIGFSGGEIQYQPSFEVKSVINTLSWYLAWAFGLPEMLIDFVRPGLKLDPHLLKFWGGNFAVIFSSFFVSLVLLLYSATHLLFKRSRQIFDRKFLFLLIWFPLGIFPLLFLPLHKSTYYLAVSLPAFWGAIFFLAKNSLSYLSFAILIAALTVLSVSSVQIGKETYWASQRGRFAERILFGLKQQYPTLPEGAVVYFKNDPNYPFIAEDWGGSSKQAFFILSGDNAAQLLYKDNSIRSYYEDLGSLPEEVDNKEVYPFVVEIYDRTP</sequence>
<keyword evidence="1" id="KW-0812">Transmembrane</keyword>
<evidence type="ECO:0008006" key="4">
    <source>
        <dbReference type="Google" id="ProtNLM"/>
    </source>
</evidence>
<gene>
    <name evidence="2" type="ORF">UW21_C0006G0004</name>
</gene>
<feature type="transmembrane region" description="Helical" evidence="1">
    <location>
        <begin position="83"/>
        <end position="102"/>
    </location>
</feature>
<evidence type="ECO:0000313" key="2">
    <source>
        <dbReference type="EMBL" id="KKT33950.1"/>
    </source>
</evidence>
<feature type="transmembrane region" description="Helical" evidence="1">
    <location>
        <begin position="236"/>
        <end position="255"/>
    </location>
</feature>
<dbReference type="Proteomes" id="UP000034192">
    <property type="component" value="Unassembled WGS sequence"/>
</dbReference>
<keyword evidence="1" id="KW-1133">Transmembrane helix</keyword>
<dbReference type="AlphaFoldDB" id="A0A0G1GHC1"/>
<protein>
    <recommendedName>
        <fullName evidence="4">Glycosyltransferase RgtA/B/C/D-like domain-containing protein</fullName>
    </recommendedName>
</protein>
<feature type="transmembrane region" description="Helical" evidence="1">
    <location>
        <begin position="358"/>
        <end position="377"/>
    </location>
</feature>
<feature type="transmembrane region" description="Helical" evidence="1">
    <location>
        <begin position="275"/>
        <end position="298"/>
    </location>
</feature>
<feature type="transmembrane region" description="Helical" evidence="1">
    <location>
        <begin position="111"/>
        <end position="130"/>
    </location>
</feature>
<evidence type="ECO:0000313" key="3">
    <source>
        <dbReference type="Proteomes" id="UP000034192"/>
    </source>
</evidence>
<name>A0A0G1GHC1_9BACT</name>
<reference evidence="2 3" key="1">
    <citation type="journal article" date="2015" name="Nature">
        <title>rRNA introns, odd ribosomes, and small enigmatic genomes across a large radiation of phyla.</title>
        <authorList>
            <person name="Brown C.T."/>
            <person name="Hug L.A."/>
            <person name="Thomas B.C."/>
            <person name="Sharon I."/>
            <person name="Castelle C.J."/>
            <person name="Singh A."/>
            <person name="Wilkins M.J."/>
            <person name="Williams K.H."/>
            <person name="Banfield J.F."/>
        </authorList>
    </citation>
    <scope>NUCLEOTIDE SEQUENCE [LARGE SCALE GENOMIC DNA]</scope>
</reference>
<comment type="caution">
    <text evidence="2">The sequence shown here is derived from an EMBL/GenBank/DDBJ whole genome shotgun (WGS) entry which is preliminary data.</text>
</comment>
<feature type="transmembrane region" description="Helical" evidence="1">
    <location>
        <begin position="160"/>
        <end position="184"/>
    </location>
</feature>
<organism evidence="2 3">
    <name type="scientific">Candidatus Woesebacteria bacterium GW2011_GWB1_44_11b</name>
    <dbReference type="NCBI Taxonomy" id="1618580"/>
    <lineage>
        <taxon>Bacteria</taxon>
        <taxon>Candidatus Woeseibacteriota</taxon>
    </lineage>
</organism>
<feature type="transmembrane region" description="Helical" evidence="1">
    <location>
        <begin position="136"/>
        <end position="153"/>
    </location>
</feature>
<keyword evidence="1" id="KW-0472">Membrane</keyword>
<accession>A0A0G1GHC1</accession>
<proteinExistence type="predicted"/>
<dbReference type="EMBL" id="LCHL01000006">
    <property type="protein sequence ID" value="KKT33950.1"/>
    <property type="molecule type" value="Genomic_DNA"/>
</dbReference>
<evidence type="ECO:0000256" key="1">
    <source>
        <dbReference type="SAM" id="Phobius"/>
    </source>
</evidence>